<accession>A0A809RRL4</accession>
<protein>
    <submittedName>
        <fullName evidence="1">Uncharacterized protein</fullName>
    </submittedName>
</protein>
<organism evidence="1 2">
    <name type="scientific">Candidatus Desulfobacillus denitrificans</name>
    <dbReference type="NCBI Taxonomy" id="2608985"/>
    <lineage>
        <taxon>Bacteria</taxon>
        <taxon>Pseudomonadati</taxon>
        <taxon>Pseudomonadota</taxon>
        <taxon>Betaproteobacteria</taxon>
        <taxon>Candidatus Desulfobacillus</taxon>
    </lineage>
</organism>
<dbReference type="EMBL" id="AP021857">
    <property type="protein sequence ID" value="BBO22322.1"/>
    <property type="molecule type" value="Genomic_DNA"/>
</dbReference>
<proteinExistence type="predicted"/>
<dbReference type="AlphaFoldDB" id="A0A809RRL4"/>
<evidence type="ECO:0000313" key="1">
    <source>
        <dbReference type="EMBL" id="BBO22322.1"/>
    </source>
</evidence>
<sequence>MKIGYQFRSFLRWLISGIILVMAASNGLAEERPGYSTPRFMSNGQAISFNYCIEYNKPQTCSALMYDIALDRFLAYQDSAGNRIIDVAVSPSGRLAAFIVQEAGFLFSRTQNCIGVLDIESRRYRRAACSEEARRYPEFISEDKIVFFAEETTETKTGRKLRERKLFLMNLADMAEKQVVATSFYAPSSPRSISEGRHVVFSDFGYVSRENLRTKKTRSKEEPVTDLLRVSLANGNIEVITPGKADFVGLKISLKSGTVYALKQWSSPVAKGFVHDVYVFGPNGAQRITQLEQFIWGMDVSPDERFLALTLATPDRKVMNGELLLYEVETKQFKKLDVMNRDELHISGE</sequence>
<name>A0A809RRL4_9PROT</name>
<dbReference type="Proteomes" id="UP000662914">
    <property type="component" value="Chromosome"/>
</dbReference>
<gene>
    <name evidence="1" type="ORF">DSYM_30210</name>
</gene>
<reference evidence="1" key="1">
    <citation type="journal article" name="DNA Res.">
        <title>The physiological potential of anammox bacteria as revealed by their core genome structure.</title>
        <authorList>
            <person name="Okubo T."/>
            <person name="Toyoda A."/>
            <person name="Fukuhara K."/>
            <person name="Uchiyama I."/>
            <person name="Harigaya Y."/>
            <person name="Kuroiwa M."/>
            <person name="Suzuki T."/>
            <person name="Murakami Y."/>
            <person name="Suwa Y."/>
            <person name="Takami H."/>
        </authorList>
    </citation>
    <scope>NUCLEOTIDE SEQUENCE</scope>
    <source>
        <strain evidence="1">317325-3</strain>
    </source>
</reference>
<evidence type="ECO:0000313" key="2">
    <source>
        <dbReference type="Proteomes" id="UP000662914"/>
    </source>
</evidence>
<dbReference type="InterPro" id="IPR011042">
    <property type="entry name" value="6-blade_b-propeller_TolB-like"/>
</dbReference>
<dbReference type="SUPFAM" id="SSF82171">
    <property type="entry name" value="DPP6 N-terminal domain-like"/>
    <property type="match status" value="1"/>
</dbReference>
<dbReference type="Gene3D" id="2.120.10.30">
    <property type="entry name" value="TolB, C-terminal domain"/>
    <property type="match status" value="1"/>
</dbReference>
<dbReference type="KEGG" id="ddz:DSYM_30210"/>